<reference evidence="1" key="1">
    <citation type="submission" date="2023-10" db="EMBL/GenBank/DDBJ databases">
        <authorList>
            <person name="Chen Y."/>
            <person name="Shah S."/>
            <person name="Dougan E. K."/>
            <person name="Thang M."/>
            <person name="Chan C."/>
        </authorList>
    </citation>
    <scope>NUCLEOTIDE SEQUENCE [LARGE SCALE GENOMIC DNA]</scope>
</reference>
<keyword evidence="2" id="KW-1185">Reference proteome</keyword>
<proteinExistence type="predicted"/>
<organism evidence="1 2">
    <name type="scientific">Prorocentrum cordatum</name>
    <dbReference type="NCBI Taxonomy" id="2364126"/>
    <lineage>
        <taxon>Eukaryota</taxon>
        <taxon>Sar</taxon>
        <taxon>Alveolata</taxon>
        <taxon>Dinophyceae</taxon>
        <taxon>Prorocentrales</taxon>
        <taxon>Prorocentraceae</taxon>
        <taxon>Prorocentrum</taxon>
    </lineage>
</organism>
<protein>
    <submittedName>
        <fullName evidence="1">Uncharacterized protein</fullName>
    </submittedName>
</protein>
<comment type="caution">
    <text evidence="1">The sequence shown here is derived from an EMBL/GenBank/DDBJ whole genome shotgun (WGS) entry which is preliminary data.</text>
</comment>
<gene>
    <name evidence="1" type="ORF">PCOR1329_LOCUS44966</name>
</gene>
<accession>A0ABN9U3S9</accession>
<evidence type="ECO:0000313" key="2">
    <source>
        <dbReference type="Proteomes" id="UP001189429"/>
    </source>
</evidence>
<feature type="non-terminal residue" evidence="1">
    <location>
        <position position="300"/>
    </location>
</feature>
<sequence length="300" mass="33616">MAMVSVTKKCDRCKSDKEDSYVFVNKSLAESSNRQPIYRCRGCNNTINHLRSLRESDPELFQGYPTDADEKTEIMQQCCGMTLSSVKKYLEEIMTHTSTGSTRSERAEKPEAMALSEARKLPMFADNPEAPENLLQCPGMSFTCPYMKIDMVYVPKYTQNHTESFERVKSHIKKATAEKVAPKPKAAAAIADKVKKEPKEPKAKALPKRTIFRAQHLINEAKENFTKLTKLIETARSEEGKEFATAKVADRAEGAAAVVQQMIDSLQPIPDENKFDAKDHVDTSAEKLDAAMDVMTEHAT</sequence>
<dbReference type="Proteomes" id="UP001189429">
    <property type="component" value="Unassembled WGS sequence"/>
</dbReference>
<dbReference type="EMBL" id="CAUYUJ010015401">
    <property type="protein sequence ID" value="CAK0853520.1"/>
    <property type="molecule type" value="Genomic_DNA"/>
</dbReference>
<evidence type="ECO:0000313" key="1">
    <source>
        <dbReference type="EMBL" id="CAK0853520.1"/>
    </source>
</evidence>
<name>A0ABN9U3S9_9DINO</name>